<dbReference type="eggNOG" id="ENOG502Z7RS">
    <property type="taxonomic scope" value="Bacteria"/>
</dbReference>
<reference evidence="1 2" key="1">
    <citation type="journal article" date="2012" name="J. Bacteriol.">
        <title>Genome Sequence of Radiation-Resistant Modestobacter marinus Strain BC501, a Representative Actinobacterium That Thrives on Calcareous Stone Surfaces.</title>
        <authorList>
            <person name="Normand P."/>
            <person name="Gury J."/>
            <person name="Pujic P."/>
            <person name="Chouaia B."/>
            <person name="Crotti E."/>
            <person name="Brusetti L."/>
            <person name="Daffonchio D."/>
            <person name="Vacherie B."/>
            <person name="Barbe V."/>
            <person name="Medigue C."/>
            <person name="Calteau A."/>
            <person name="Ghodhbane-Gtari F."/>
            <person name="Essoussi I."/>
            <person name="Nouioui I."/>
            <person name="Abbassi-Ghozzi I."/>
            <person name="Gtari M."/>
        </authorList>
    </citation>
    <scope>NUCLEOTIDE SEQUENCE [LARGE SCALE GENOMIC DNA]</scope>
    <source>
        <strain evidence="2">BC 501</strain>
    </source>
</reference>
<accession>I4F098</accession>
<evidence type="ECO:0000313" key="2">
    <source>
        <dbReference type="Proteomes" id="UP000006461"/>
    </source>
</evidence>
<dbReference type="HOGENOM" id="CLU_042917_0_0_11"/>
<dbReference type="STRING" id="477641.MODMU_3651"/>
<dbReference type="PATRIC" id="fig|477641.3.peg.3465"/>
<dbReference type="Pfam" id="PF11199">
    <property type="entry name" value="DUF2891"/>
    <property type="match status" value="1"/>
</dbReference>
<organism evidence="1 2">
    <name type="scientific">Modestobacter italicus (strain DSM 44449 / CECT 9708 / BC 501)</name>
    <dbReference type="NCBI Taxonomy" id="2732864"/>
    <lineage>
        <taxon>Bacteria</taxon>
        <taxon>Bacillati</taxon>
        <taxon>Actinomycetota</taxon>
        <taxon>Actinomycetes</taxon>
        <taxon>Geodermatophilales</taxon>
        <taxon>Geodermatophilaceae</taxon>
        <taxon>Modestobacter</taxon>
    </lineage>
</organism>
<name>I4F098_MODI5</name>
<dbReference type="KEGG" id="mmar:MODMU_3651"/>
<evidence type="ECO:0000313" key="1">
    <source>
        <dbReference type="EMBL" id="CCH89061.1"/>
    </source>
</evidence>
<evidence type="ECO:0008006" key="3">
    <source>
        <dbReference type="Google" id="ProtNLM"/>
    </source>
</evidence>
<dbReference type="OrthoDB" id="9779797at2"/>
<gene>
    <name evidence="1" type="ordered locus">MODMU_3651</name>
</gene>
<dbReference type="EMBL" id="FO203431">
    <property type="protein sequence ID" value="CCH89061.1"/>
    <property type="molecule type" value="Genomic_DNA"/>
</dbReference>
<dbReference type="AlphaFoldDB" id="I4F098"/>
<sequence length="328" mass="35585">MTPELLAAAPELAATALRTVREEFPNGLYVHYTGPGDAPVRPRDRHPAFYGSYDWHSAVEMHWVLLRLLRVAPAAVPAAAVRAVLDEHWTPEAIAAEVAFAVAQPGWERPYGWAWALTLVEEAASWAAAPDAPDDVRRWAAVLQPLADHFLGAFARWLPAATYPVRSGLHPNSAFGLLMALPAARRAGSADVLTDAALRWFGGDVDAPVRWEPSGSDFLSPSLVEAVLMTAVLPDPGPWLTRFLPDPRFTPAVVADVSDGQTAHLHGLNLSRAWCLRRLARALPASADRLLAAAGEHAAAALPHVSGSDYMVEHWLAAYALLYLDEQY</sequence>
<protein>
    <recommendedName>
        <fullName evidence="3">DUF2891 domain-containing protein</fullName>
    </recommendedName>
</protein>
<proteinExistence type="predicted"/>
<dbReference type="Proteomes" id="UP000006461">
    <property type="component" value="Chromosome"/>
</dbReference>
<dbReference type="OMA" id="GCFDWHS"/>
<dbReference type="InterPro" id="IPR021365">
    <property type="entry name" value="DUF2891"/>
</dbReference>
<keyword evidence="2" id="KW-1185">Reference proteome</keyword>